<dbReference type="InterPro" id="IPR013766">
    <property type="entry name" value="Thioredoxin_domain"/>
</dbReference>
<dbReference type="SUPFAM" id="SSF52833">
    <property type="entry name" value="Thioredoxin-like"/>
    <property type="match status" value="1"/>
</dbReference>
<evidence type="ECO:0000313" key="8">
    <source>
        <dbReference type="Proteomes" id="UP000267223"/>
    </source>
</evidence>
<evidence type="ECO:0000256" key="4">
    <source>
        <dbReference type="ARBA" id="ARBA00023284"/>
    </source>
</evidence>
<keyword evidence="8" id="KW-1185">Reference proteome</keyword>
<dbReference type="Pfam" id="PF00578">
    <property type="entry name" value="AhpC-TSA"/>
    <property type="match status" value="1"/>
</dbReference>
<keyword evidence="2" id="KW-0201">Cytochrome c-type biogenesis</keyword>
<dbReference type="GO" id="GO:0016491">
    <property type="term" value="F:oxidoreductase activity"/>
    <property type="evidence" value="ECO:0007669"/>
    <property type="project" value="InterPro"/>
</dbReference>
<name>A0A3M9NA27_9BACT</name>
<protein>
    <submittedName>
        <fullName evidence="7">DUF5106 domain-containing protein</fullName>
    </submittedName>
</protein>
<dbReference type="AlphaFoldDB" id="A0A3M9NA27"/>
<evidence type="ECO:0000256" key="2">
    <source>
        <dbReference type="ARBA" id="ARBA00022748"/>
    </source>
</evidence>
<evidence type="ECO:0000259" key="6">
    <source>
        <dbReference type="PROSITE" id="PS51352"/>
    </source>
</evidence>
<organism evidence="7 8">
    <name type="scientific">Hanamia caeni</name>
    <dbReference type="NCBI Taxonomy" id="2294116"/>
    <lineage>
        <taxon>Bacteria</taxon>
        <taxon>Pseudomonadati</taxon>
        <taxon>Bacteroidota</taxon>
        <taxon>Chitinophagia</taxon>
        <taxon>Chitinophagales</taxon>
        <taxon>Chitinophagaceae</taxon>
        <taxon>Hanamia</taxon>
    </lineage>
</organism>
<dbReference type="RefSeq" id="WP_123121647.1">
    <property type="nucleotide sequence ID" value="NZ_RJJR01000013.1"/>
</dbReference>
<dbReference type="PANTHER" id="PTHR42852">
    <property type="entry name" value="THIOL:DISULFIDE INTERCHANGE PROTEIN DSBE"/>
    <property type="match status" value="1"/>
</dbReference>
<dbReference type="InterPro" id="IPR050553">
    <property type="entry name" value="Thioredoxin_ResA/DsbE_sf"/>
</dbReference>
<dbReference type="PROSITE" id="PS51352">
    <property type="entry name" value="THIOREDOXIN_2"/>
    <property type="match status" value="1"/>
</dbReference>
<feature type="signal peptide" evidence="5">
    <location>
        <begin position="1"/>
        <end position="19"/>
    </location>
</feature>
<dbReference type="EMBL" id="RJJR01000013">
    <property type="protein sequence ID" value="RNI34586.1"/>
    <property type="molecule type" value="Genomic_DNA"/>
</dbReference>
<accession>A0A3M9NA27</accession>
<dbReference type="GO" id="GO:0016209">
    <property type="term" value="F:antioxidant activity"/>
    <property type="evidence" value="ECO:0007669"/>
    <property type="project" value="InterPro"/>
</dbReference>
<dbReference type="InterPro" id="IPR025380">
    <property type="entry name" value="DUF4369"/>
</dbReference>
<sequence length="482" mass="55764">MKIFFSLVFSVFAYSFANAQAYKITLSAPQYNSGRAYLTYYYGKNMNVQDSAIVNAKGVAVFSGTKKMLPGVYSIVLPGKSKLLDFLVAKQQIINISIPDTAEMIKSSTVTGAEENGLFQAYQKYIDEKGKLLHKELDAYQTSKTKADSTLHENNYKKLNNELNDYREKVIKEHPESMLASLFQSMKPVQVPDTHLVTHEDSLANYQYYKKHYWDGITFMDDRIIRTPFFLPKLQQYFENVIPQSPDSIIKDADYLLLLSRSAPEMYKFLLNWLTDEYIYPKYMGQDAVFVHLFNKYHSKGVSNWLNEKQIKTISDRAYMLMSNLIGEQAANLQMVDSNGVEAPLYNIKANYTVVVFWDPSCGHCQHEVPRLDSIYNAKWKTEGVKMYGVLTEPKDFDSWKKFIREKNLGNWVNVYETEAQRKMVEQSKQPSYKQLFDVTQTPTLYLLDKDKKIIAKKLTMEQLDDLLDVKIKNQTAQSDKK</sequence>
<evidence type="ECO:0000256" key="3">
    <source>
        <dbReference type="ARBA" id="ARBA00023157"/>
    </source>
</evidence>
<gene>
    <name evidence="7" type="ORF">EFY79_15555</name>
</gene>
<dbReference type="GO" id="GO:0030313">
    <property type="term" value="C:cell envelope"/>
    <property type="evidence" value="ECO:0007669"/>
    <property type="project" value="UniProtKB-SubCell"/>
</dbReference>
<feature type="domain" description="Thioredoxin" evidence="6">
    <location>
        <begin position="324"/>
        <end position="477"/>
    </location>
</feature>
<dbReference type="InterPro" id="IPR036249">
    <property type="entry name" value="Thioredoxin-like_sf"/>
</dbReference>
<evidence type="ECO:0000256" key="1">
    <source>
        <dbReference type="ARBA" id="ARBA00004196"/>
    </source>
</evidence>
<comment type="caution">
    <text evidence="7">The sequence shown here is derived from an EMBL/GenBank/DDBJ whole genome shotgun (WGS) entry which is preliminary data.</text>
</comment>
<keyword evidence="5" id="KW-0732">Signal</keyword>
<evidence type="ECO:0000313" key="7">
    <source>
        <dbReference type="EMBL" id="RNI34586.1"/>
    </source>
</evidence>
<dbReference type="OrthoDB" id="6399635at2"/>
<dbReference type="Proteomes" id="UP000267223">
    <property type="component" value="Unassembled WGS sequence"/>
</dbReference>
<keyword evidence="3" id="KW-1015">Disulfide bond</keyword>
<comment type="subcellular location">
    <subcellularLocation>
        <location evidence="1">Cell envelope</location>
    </subcellularLocation>
</comment>
<dbReference type="Pfam" id="PF14289">
    <property type="entry name" value="DUF4369"/>
    <property type="match status" value="1"/>
</dbReference>
<dbReference type="PANTHER" id="PTHR42852:SF6">
    <property type="entry name" value="THIOL:DISULFIDE INTERCHANGE PROTEIN DSBE"/>
    <property type="match status" value="1"/>
</dbReference>
<reference evidence="7 8" key="1">
    <citation type="submission" date="2018-11" db="EMBL/GenBank/DDBJ databases">
        <title>Draft genome sequence of Ferruginibacter sp. BO-59.</title>
        <authorList>
            <person name="Im W.T."/>
        </authorList>
    </citation>
    <scope>NUCLEOTIDE SEQUENCE [LARGE SCALE GENOMIC DNA]</scope>
    <source>
        <strain evidence="7 8">BO-59</strain>
    </source>
</reference>
<dbReference type="InterPro" id="IPR000866">
    <property type="entry name" value="AhpC/TSA"/>
</dbReference>
<dbReference type="Gene3D" id="3.40.30.10">
    <property type="entry name" value="Glutaredoxin"/>
    <property type="match status" value="1"/>
</dbReference>
<evidence type="ECO:0000256" key="5">
    <source>
        <dbReference type="SAM" id="SignalP"/>
    </source>
</evidence>
<feature type="chain" id="PRO_5018186532" evidence="5">
    <location>
        <begin position="20"/>
        <end position="482"/>
    </location>
</feature>
<keyword evidence="4" id="KW-0676">Redox-active center</keyword>
<proteinExistence type="predicted"/>
<dbReference type="GO" id="GO:0017004">
    <property type="term" value="P:cytochrome complex assembly"/>
    <property type="evidence" value="ECO:0007669"/>
    <property type="project" value="UniProtKB-KW"/>
</dbReference>